<reference evidence="1 2" key="1">
    <citation type="submission" date="2018-06" db="EMBL/GenBank/DDBJ databases">
        <title>Genomic Encyclopedia of Type Strains, Phase IV (KMG-IV): sequencing the most valuable type-strain genomes for metagenomic binning, comparative biology and taxonomic classification.</title>
        <authorList>
            <person name="Goeker M."/>
        </authorList>
    </citation>
    <scope>NUCLEOTIDE SEQUENCE [LARGE SCALE GENOMIC DNA]</scope>
    <source>
        <strain evidence="1 2">DSM 45479</strain>
    </source>
</reference>
<keyword evidence="2" id="KW-1185">Reference proteome</keyword>
<comment type="caution">
    <text evidence="1">The sequence shown here is derived from an EMBL/GenBank/DDBJ whole genome shotgun (WGS) entry which is preliminary data.</text>
</comment>
<evidence type="ECO:0000313" key="2">
    <source>
        <dbReference type="Proteomes" id="UP000248714"/>
    </source>
</evidence>
<accession>A0ABX9E080</accession>
<dbReference type="RefSeq" id="WP_112230977.1">
    <property type="nucleotide sequence ID" value="NZ_QLTT01000012.1"/>
</dbReference>
<organism evidence="1 2">
    <name type="scientific">Lentzea atacamensis</name>
    <dbReference type="NCBI Taxonomy" id="531938"/>
    <lineage>
        <taxon>Bacteria</taxon>
        <taxon>Bacillati</taxon>
        <taxon>Actinomycetota</taxon>
        <taxon>Actinomycetes</taxon>
        <taxon>Pseudonocardiales</taxon>
        <taxon>Pseudonocardiaceae</taxon>
        <taxon>Lentzea</taxon>
    </lineage>
</organism>
<proteinExistence type="predicted"/>
<name>A0ABX9E080_9PSEU</name>
<sequence>MGLTWLEALPEPKVDGAKTTYSDVWPGIDLTVEATATGFSQLLVVKTAEAAKSEKLRKITYGSHVKGGKLSQRDGLLEAKDDKGTVRFTGDASQMWDATGRCD</sequence>
<evidence type="ECO:0000313" key="1">
    <source>
        <dbReference type="EMBL" id="RAS60122.1"/>
    </source>
</evidence>
<protein>
    <submittedName>
        <fullName evidence="1">Uncharacterized protein</fullName>
    </submittedName>
</protein>
<gene>
    <name evidence="1" type="ORF">C8D87_11215</name>
</gene>
<dbReference type="Proteomes" id="UP000248714">
    <property type="component" value="Unassembled WGS sequence"/>
</dbReference>
<dbReference type="EMBL" id="QLTT01000012">
    <property type="protein sequence ID" value="RAS60122.1"/>
    <property type="molecule type" value="Genomic_DNA"/>
</dbReference>